<protein>
    <submittedName>
        <fullName evidence="3">Uncharacterized protein</fullName>
    </submittedName>
</protein>
<keyword evidence="4" id="KW-1185">Reference proteome</keyword>
<reference evidence="3 4" key="1">
    <citation type="submission" date="2023-03" db="EMBL/GenBank/DDBJ databases">
        <title>High-quality genome of Scylla paramamosain provides insights in environmental adaptation.</title>
        <authorList>
            <person name="Zhang L."/>
        </authorList>
    </citation>
    <scope>NUCLEOTIDE SEQUENCE [LARGE SCALE GENOMIC DNA]</scope>
    <source>
        <strain evidence="3">LZ_2023a</strain>
        <tissue evidence="3">Muscle</tissue>
    </source>
</reference>
<dbReference type="EMBL" id="JARAKH010000017">
    <property type="protein sequence ID" value="KAK8395877.1"/>
    <property type="molecule type" value="Genomic_DNA"/>
</dbReference>
<name>A0AAW0U715_SCYPA</name>
<sequence length="457" mass="49309">MKVVAAAAAVAAVLCLVGDAAGEEKKQQSYSETPGGSDAALVRDPKIFAVRISTSVTVLATTTISALSTCLSLNNGAEYSQGGSGAVKWRVAASEGTGKVGWVVRVKVLAVWVMAVWVMRVEGLPTLVLKLDMDELFSSQDMTLSGSLNSDYEEEEEAEEEEEEDEGVIKSKVKEDRNGRKFTIWNSSLTTITVTSTSFFAGTTVTATAFCSAPGLTIGCFDTKELYDSFAFIRLLKHFRGVLHGLRRPSWFAWVPTDTKELYDSFAFIRLLKHFRAVVEMAPAATQTLLVMTVAVVTLWPLHATATNSTTTTTTTTAAATPSEDRVGEQRRAERLLAFYTTTSVKLLATTTISVPFTCLSTNPGSAPCNGRRKRALWNDMEILRDISGVELLEGSEGDEAAVKEGQGERERDGRKLTIWSTVKSTLTLTSTSYLVGTTITATAFCLTAGISQGCFG</sequence>
<evidence type="ECO:0000313" key="4">
    <source>
        <dbReference type="Proteomes" id="UP001487740"/>
    </source>
</evidence>
<feature type="signal peptide" evidence="2">
    <location>
        <begin position="1"/>
        <end position="22"/>
    </location>
</feature>
<keyword evidence="2" id="KW-0732">Signal</keyword>
<feature type="chain" id="PRO_5043340107" evidence="2">
    <location>
        <begin position="23"/>
        <end position="457"/>
    </location>
</feature>
<comment type="caution">
    <text evidence="3">The sequence shown here is derived from an EMBL/GenBank/DDBJ whole genome shotgun (WGS) entry which is preliminary data.</text>
</comment>
<dbReference type="AlphaFoldDB" id="A0AAW0U715"/>
<gene>
    <name evidence="3" type="ORF">O3P69_005770</name>
</gene>
<organism evidence="3 4">
    <name type="scientific">Scylla paramamosain</name>
    <name type="common">Mud crab</name>
    <dbReference type="NCBI Taxonomy" id="85552"/>
    <lineage>
        <taxon>Eukaryota</taxon>
        <taxon>Metazoa</taxon>
        <taxon>Ecdysozoa</taxon>
        <taxon>Arthropoda</taxon>
        <taxon>Crustacea</taxon>
        <taxon>Multicrustacea</taxon>
        <taxon>Malacostraca</taxon>
        <taxon>Eumalacostraca</taxon>
        <taxon>Eucarida</taxon>
        <taxon>Decapoda</taxon>
        <taxon>Pleocyemata</taxon>
        <taxon>Brachyura</taxon>
        <taxon>Eubrachyura</taxon>
        <taxon>Portunoidea</taxon>
        <taxon>Portunidae</taxon>
        <taxon>Portuninae</taxon>
        <taxon>Scylla</taxon>
    </lineage>
</organism>
<accession>A0AAW0U715</accession>
<evidence type="ECO:0000313" key="3">
    <source>
        <dbReference type="EMBL" id="KAK8395877.1"/>
    </source>
</evidence>
<proteinExistence type="predicted"/>
<dbReference type="Proteomes" id="UP001487740">
    <property type="component" value="Unassembled WGS sequence"/>
</dbReference>
<feature type="compositionally biased region" description="Acidic residues" evidence="1">
    <location>
        <begin position="151"/>
        <end position="166"/>
    </location>
</feature>
<evidence type="ECO:0000256" key="2">
    <source>
        <dbReference type="SAM" id="SignalP"/>
    </source>
</evidence>
<evidence type="ECO:0000256" key="1">
    <source>
        <dbReference type="SAM" id="MobiDB-lite"/>
    </source>
</evidence>
<feature type="region of interest" description="Disordered" evidence="1">
    <location>
        <begin position="144"/>
        <end position="169"/>
    </location>
</feature>